<feature type="domain" description="DUF3741" evidence="1">
    <location>
        <begin position="222"/>
        <end position="264"/>
    </location>
</feature>
<evidence type="ECO:0008006" key="5">
    <source>
        <dbReference type="Google" id="ProtNLM"/>
    </source>
</evidence>
<feature type="domain" description="DUF4378" evidence="2">
    <location>
        <begin position="596"/>
        <end position="739"/>
    </location>
</feature>
<evidence type="ECO:0000259" key="2">
    <source>
        <dbReference type="Pfam" id="PF14309"/>
    </source>
</evidence>
<proteinExistence type="predicted"/>
<dbReference type="PANTHER" id="PTHR47071">
    <property type="entry name" value="PROTEIN TRM32"/>
    <property type="match status" value="1"/>
</dbReference>
<keyword evidence="4" id="KW-1185">Reference proteome</keyword>
<name>A0AAV9F4K9_ACOCL</name>
<dbReference type="InterPro" id="IPR025486">
    <property type="entry name" value="DUF4378"/>
</dbReference>
<organism evidence="3 4">
    <name type="scientific">Acorus calamus</name>
    <name type="common">Sweet flag</name>
    <dbReference type="NCBI Taxonomy" id="4465"/>
    <lineage>
        <taxon>Eukaryota</taxon>
        <taxon>Viridiplantae</taxon>
        <taxon>Streptophyta</taxon>
        <taxon>Embryophyta</taxon>
        <taxon>Tracheophyta</taxon>
        <taxon>Spermatophyta</taxon>
        <taxon>Magnoliopsida</taxon>
        <taxon>Liliopsida</taxon>
        <taxon>Acoraceae</taxon>
        <taxon>Acorus</taxon>
    </lineage>
</organism>
<evidence type="ECO:0000313" key="4">
    <source>
        <dbReference type="Proteomes" id="UP001180020"/>
    </source>
</evidence>
<protein>
    <recommendedName>
        <fullName evidence="5">DUF4378 domain-containing protein</fullName>
    </recommendedName>
</protein>
<dbReference type="InterPro" id="IPR044257">
    <property type="entry name" value="TRM32-like"/>
</dbReference>
<sequence length="746" mass="85418">MAKELHRKYSSGNYDNNHPGCMWGIIHLFDFHQRIRPRKMFLNRRRRNGRDTGGVKYRKMKFSEELGLIDAEVDRVVEDKIKPGGRKVDKARMKAPAAKELSKIKQHGKAPPFSPRLQRTYSIHHLECNDYVLPEEWPADSEVPVDIHPFDSSSFMNPLHDPLLTISSEYAILGNCYQVYETSKKAIQKGGHRIDEIGSQILEKQIHDQEKLDETEDVLLKQKNSDAKELGSPTINQTKDPLSALELISANRKLFLQILNDQKSVLTKSGSFPGAGLSSGKNDVNIGFKNKPKRDECEQNVVPTAIEESVDHLPSCNFRHEFEIQRGKSSVVNHFKDLKEKLRQVIKESGKAQHRISMDGIIDKIPYGRSTSLKEVESLMHRCDEDKLSGNGVNRKNSVNQIRRSRSLTESMDRYSQLIESTFSREYRSKSVKEDRSSHENNFSNSFGRILSLPDLESYFPSQDVNTKVPHDTLGSHPSSLICMDSRVGVETHPNYQKSDETTSKTFVSVENMEYNLRINVSDTSDEDAYPPIFSDENHVNSKRGGSCDGLDDPPLHEEFEEHGIALDAPNDKSQITNYDNEYPCFQVDMKDRANFDYVRDILKKCTWNSPDQPLDPILFEEEEKNSSRREDYSSSDHQLLFDLINEVLLEISKNSSGYSPSSFSNSYMRPMPVGYHVLEEVWKNISQCFSFQPELVPSLDCIVSRDLKRNDGWMNHRSDIESLVLELEEWMLDDLLDEETLAIVA</sequence>
<gene>
    <name evidence="3" type="ORF">QJS10_CPA03g01616</name>
</gene>
<reference evidence="3" key="1">
    <citation type="journal article" date="2023" name="Nat. Commun.">
        <title>Diploid and tetraploid genomes of Acorus and the evolution of monocots.</title>
        <authorList>
            <person name="Ma L."/>
            <person name="Liu K.W."/>
            <person name="Li Z."/>
            <person name="Hsiao Y.Y."/>
            <person name="Qi Y."/>
            <person name="Fu T."/>
            <person name="Tang G.D."/>
            <person name="Zhang D."/>
            <person name="Sun W.H."/>
            <person name="Liu D.K."/>
            <person name="Li Y."/>
            <person name="Chen G.Z."/>
            <person name="Liu X.D."/>
            <person name="Liao X.Y."/>
            <person name="Jiang Y.T."/>
            <person name="Yu X."/>
            <person name="Hao Y."/>
            <person name="Huang J."/>
            <person name="Zhao X.W."/>
            <person name="Ke S."/>
            <person name="Chen Y.Y."/>
            <person name="Wu W.L."/>
            <person name="Hsu J.L."/>
            <person name="Lin Y.F."/>
            <person name="Huang M.D."/>
            <person name="Li C.Y."/>
            <person name="Huang L."/>
            <person name="Wang Z.W."/>
            <person name="Zhao X."/>
            <person name="Zhong W.Y."/>
            <person name="Peng D.H."/>
            <person name="Ahmad S."/>
            <person name="Lan S."/>
            <person name="Zhang J.S."/>
            <person name="Tsai W.C."/>
            <person name="Van de Peer Y."/>
            <person name="Liu Z.J."/>
        </authorList>
    </citation>
    <scope>NUCLEOTIDE SEQUENCE</scope>
    <source>
        <strain evidence="3">CP</strain>
    </source>
</reference>
<dbReference type="PANTHER" id="PTHR47071:SF9">
    <property type="entry name" value="TRM32-LIKE PROTEIN (DUF3741)"/>
    <property type="match status" value="1"/>
</dbReference>
<dbReference type="EMBL" id="JAUJYO010000003">
    <property type="protein sequence ID" value="KAK1320539.1"/>
    <property type="molecule type" value="Genomic_DNA"/>
</dbReference>
<dbReference type="InterPro" id="IPR022212">
    <property type="entry name" value="DUF3741"/>
</dbReference>
<dbReference type="AlphaFoldDB" id="A0AAV9F4K9"/>
<dbReference type="Pfam" id="PF12552">
    <property type="entry name" value="DUF3741"/>
    <property type="match status" value="1"/>
</dbReference>
<evidence type="ECO:0000313" key="3">
    <source>
        <dbReference type="EMBL" id="KAK1320539.1"/>
    </source>
</evidence>
<accession>A0AAV9F4K9</accession>
<comment type="caution">
    <text evidence="3">The sequence shown here is derived from an EMBL/GenBank/DDBJ whole genome shotgun (WGS) entry which is preliminary data.</text>
</comment>
<dbReference type="Proteomes" id="UP001180020">
    <property type="component" value="Unassembled WGS sequence"/>
</dbReference>
<reference evidence="3" key="2">
    <citation type="submission" date="2023-06" db="EMBL/GenBank/DDBJ databases">
        <authorList>
            <person name="Ma L."/>
            <person name="Liu K.-W."/>
            <person name="Li Z."/>
            <person name="Hsiao Y.-Y."/>
            <person name="Qi Y."/>
            <person name="Fu T."/>
            <person name="Tang G."/>
            <person name="Zhang D."/>
            <person name="Sun W.-H."/>
            <person name="Liu D.-K."/>
            <person name="Li Y."/>
            <person name="Chen G.-Z."/>
            <person name="Liu X.-D."/>
            <person name="Liao X.-Y."/>
            <person name="Jiang Y.-T."/>
            <person name="Yu X."/>
            <person name="Hao Y."/>
            <person name="Huang J."/>
            <person name="Zhao X.-W."/>
            <person name="Ke S."/>
            <person name="Chen Y.-Y."/>
            <person name="Wu W.-L."/>
            <person name="Hsu J.-L."/>
            <person name="Lin Y.-F."/>
            <person name="Huang M.-D."/>
            <person name="Li C.-Y."/>
            <person name="Huang L."/>
            <person name="Wang Z.-W."/>
            <person name="Zhao X."/>
            <person name="Zhong W.-Y."/>
            <person name="Peng D.-H."/>
            <person name="Ahmad S."/>
            <person name="Lan S."/>
            <person name="Zhang J.-S."/>
            <person name="Tsai W.-C."/>
            <person name="Van De Peer Y."/>
            <person name="Liu Z.-J."/>
        </authorList>
    </citation>
    <scope>NUCLEOTIDE SEQUENCE</scope>
    <source>
        <strain evidence="3">CP</strain>
        <tissue evidence="3">Leaves</tissue>
    </source>
</reference>
<dbReference type="Pfam" id="PF14309">
    <property type="entry name" value="DUF4378"/>
    <property type="match status" value="1"/>
</dbReference>
<evidence type="ECO:0000259" key="1">
    <source>
        <dbReference type="Pfam" id="PF12552"/>
    </source>
</evidence>